<feature type="compositionally biased region" description="Low complexity" evidence="1">
    <location>
        <begin position="36"/>
        <end position="66"/>
    </location>
</feature>
<evidence type="ECO:0000313" key="2">
    <source>
        <dbReference type="EMBL" id="CAE8715507.1"/>
    </source>
</evidence>
<dbReference type="EMBL" id="CAJNNW010032802">
    <property type="protein sequence ID" value="CAE8715507.1"/>
    <property type="molecule type" value="Genomic_DNA"/>
</dbReference>
<reference evidence="2" key="1">
    <citation type="submission" date="2021-02" db="EMBL/GenBank/DDBJ databases">
        <authorList>
            <person name="Dougan E. K."/>
            <person name="Rhodes N."/>
            <person name="Thang M."/>
            <person name="Chan C."/>
        </authorList>
    </citation>
    <scope>NUCLEOTIDE SEQUENCE</scope>
</reference>
<dbReference type="AlphaFoldDB" id="A0A813KYR6"/>
<protein>
    <submittedName>
        <fullName evidence="2">Uncharacterized protein</fullName>
    </submittedName>
</protein>
<gene>
    <name evidence="2" type="ORF">PGLA2088_LOCUS38581</name>
</gene>
<organism evidence="2 3">
    <name type="scientific">Polarella glacialis</name>
    <name type="common">Dinoflagellate</name>
    <dbReference type="NCBI Taxonomy" id="89957"/>
    <lineage>
        <taxon>Eukaryota</taxon>
        <taxon>Sar</taxon>
        <taxon>Alveolata</taxon>
        <taxon>Dinophyceae</taxon>
        <taxon>Suessiales</taxon>
        <taxon>Suessiaceae</taxon>
        <taxon>Polarella</taxon>
    </lineage>
</organism>
<accession>A0A813KYR6</accession>
<feature type="region of interest" description="Disordered" evidence="1">
    <location>
        <begin position="1"/>
        <end position="66"/>
    </location>
</feature>
<sequence length="237" mass="25783">MASKRPKIPKKERARGTPSEQSWVFAETDPDQRMISGGSSSSDSVGAASFSSSFHQGPSSSAQSAAQGNEFWLPPIPKNSALARVAAGVGIGDARFDALDLQQLSILAGRIDGSTAHVLAEEPLPSWADPDQVRRGQAALRRNFSAFMHSFEVALLWGCRVDRFASVLAKSGYCQSPLVAYRRFRDTARHVYFWCIEPDLCSDAHCRGRKSVDRVRAMHALARRHVSGLGVCKVGVP</sequence>
<proteinExistence type="predicted"/>
<dbReference type="Proteomes" id="UP000626109">
    <property type="component" value="Unassembled WGS sequence"/>
</dbReference>
<comment type="caution">
    <text evidence="2">The sequence shown here is derived from an EMBL/GenBank/DDBJ whole genome shotgun (WGS) entry which is preliminary data.</text>
</comment>
<name>A0A813KYR6_POLGL</name>
<evidence type="ECO:0000256" key="1">
    <source>
        <dbReference type="SAM" id="MobiDB-lite"/>
    </source>
</evidence>
<evidence type="ECO:0000313" key="3">
    <source>
        <dbReference type="Proteomes" id="UP000626109"/>
    </source>
</evidence>
<feature type="non-terminal residue" evidence="2">
    <location>
        <position position="237"/>
    </location>
</feature>